<organism evidence="1 2">
    <name type="scientific">Microbacterium resistens</name>
    <dbReference type="NCBI Taxonomy" id="156977"/>
    <lineage>
        <taxon>Bacteria</taxon>
        <taxon>Bacillati</taxon>
        <taxon>Actinomycetota</taxon>
        <taxon>Actinomycetes</taxon>
        <taxon>Micrococcales</taxon>
        <taxon>Microbacteriaceae</taxon>
        <taxon>Microbacterium</taxon>
    </lineage>
</organism>
<comment type="caution">
    <text evidence="1">The sequence shown here is derived from an EMBL/GenBank/DDBJ whole genome shotgun (WGS) entry which is preliminary data.</text>
</comment>
<gene>
    <name evidence="1" type="ORF">J2Y69_002609</name>
</gene>
<sequence length="106" mass="10629">MTETNFTQVRADEIAASVNQDDVAVFTSAVAFAPGVVPTAEAVASVAFPADFSIDASTFSGNGSRGTATASAGGEQVALALIDQDGVWKLDSTGSSENITEARAGA</sequence>
<evidence type="ECO:0000313" key="1">
    <source>
        <dbReference type="EMBL" id="MDR6868001.1"/>
    </source>
</evidence>
<evidence type="ECO:0000313" key="2">
    <source>
        <dbReference type="Proteomes" id="UP001259347"/>
    </source>
</evidence>
<dbReference type="EMBL" id="JAVDUM010000011">
    <property type="protein sequence ID" value="MDR6868001.1"/>
    <property type="molecule type" value="Genomic_DNA"/>
</dbReference>
<keyword evidence="2" id="KW-1185">Reference proteome</keyword>
<proteinExistence type="predicted"/>
<reference evidence="1 2" key="1">
    <citation type="submission" date="2023-07" db="EMBL/GenBank/DDBJ databases">
        <title>Sorghum-associated microbial communities from plants grown in Nebraska, USA.</title>
        <authorList>
            <person name="Schachtman D."/>
        </authorList>
    </citation>
    <scope>NUCLEOTIDE SEQUENCE [LARGE SCALE GENOMIC DNA]</scope>
    <source>
        <strain evidence="1 2">2980</strain>
    </source>
</reference>
<dbReference type="RefSeq" id="WP_310021376.1">
    <property type="nucleotide sequence ID" value="NZ_JAVDUM010000011.1"/>
</dbReference>
<accession>A0ABU1SEG3</accession>
<dbReference type="Proteomes" id="UP001259347">
    <property type="component" value="Unassembled WGS sequence"/>
</dbReference>
<protein>
    <submittedName>
        <fullName evidence="1">Uncharacterized protein</fullName>
    </submittedName>
</protein>
<name>A0ABU1SEG3_9MICO</name>